<gene>
    <name evidence="2" type="ORF">N1851_021343</name>
</gene>
<accession>A0AA47NYI0</accession>
<feature type="compositionally biased region" description="Polar residues" evidence="1">
    <location>
        <begin position="208"/>
        <end position="221"/>
    </location>
</feature>
<comment type="caution">
    <text evidence="2">The sequence shown here is derived from an EMBL/GenBank/DDBJ whole genome shotgun (WGS) entry which is preliminary data.</text>
</comment>
<reference evidence="2" key="1">
    <citation type="journal article" date="2023" name="Front. Mar. Sci.">
        <title>A new Merluccius polli reference genome to investigate the effects of global change in West African waters.</title>
        <authorList>
            <person name="Mateo J.L."/>
            <person name="Blanco-Fernandez C."/>
            <person name="Garcia-Vazquez E."/>
            <person name="Machado-Schiaffino G."/>
        </authorList>
    </citation>
    <scope>NUCLEOTIDE SEQUENCE</scope>
    <source>
        <strain evidence="2">C29</strain>
        <tissue evidence="2">Fin</tissue>
    </source>
</reference>
<dbReference type="Proteomes" id="UP001174136">
    <property type="component" value="Unassembled WGS sequence"/>
</dbReference>
<name>A0AA47NYI0_MERPO</name>
<organism evidence="2 3">
    <name type="scientific">Merluccius polli</name>
    <name type="common">Benguela hake</name>
    <name type="synonym">Merluccius cadenati</name>
    <dbReference type="NCBI Taxonomy" id="89951"/>
    <lineage>
        <taxon>Eukaryota</taxon>
        <taxon>Metazoa</taxon>
        <taxon>Chordata</taxon>
        <taxon>Craniata</taxon>
        <taxon>Vertebrata</taxon>
        <taxon>Euteleostomi</taxon>
        <taxon>Actinopterygii</taxon>
        <taxon>Neopterygii</taxon>
        <taxon>Teleostei</taxon>
        <taxon>Neoteleostei</taxon>
        <taxon>Acanthomorphata</taxon>
        <taxon>Zeiogadaria</taxon>
        <taxon>Gadariae</taxon>
        <taxon>Gadiformes</taxon>
        <taxon>Gadoidei</taxon>
        <taxon>Merlucciidae</taxon>
        <taxon>Merluccius</taxon>
    </lineage>
</organism>
<feature type="region of interest" description="Disordered" evidence="1">
    <location>
        <begin position="208"/>
        <end position="238"/>
    </location>
</feature>
<evidence type="ECO:0000313" key="2">
    <source>
        <dbReference type="EMBL" id="KAK0141513.1"/>
    </source>
</evidence>
<evidence type="ECO:0000256" key="1">
    <source>
        <dbReference type="SAM" id="MobiDB-lite"/>
    </source>
</evidence>
<dbReference type="AlphaFoldDB" id="A0AA47NYI0"/>
<keyword evidence="3" id="KW-1185">Reference proteome</keyword>
<proteinExistence type="predicted"/>
<sequence>MMEISSTTWLRTKRFKQPLVHFGEDATMEVMQRIRSHVETLSIIRMDQNFRLVYLFQGKVHFWLCQPGFSECHARMLQFLDDMEASAILLDRMKGGSKISSVAGSSVGAVGGDPPNPLLVWALAPVTAGLSSWVWTEDWGGVRQLAGNIEHNWAKGENLLKMQDRQQPKYLLPLSKTDRAGIHHISMLYHGLDIFNSSAKEGISLATGDTSENSLRNQEPGSTFALRGSTHGTGCMSP</sequence>
<dbReference type="EMBL" id="JAOPHQ010003814">
    <property type="protein sequence ID" value="KAK0141513.1"/>
    <property type="molecule type" value="Genomic_DNA"/>
</dbReference>
<evidence type="ECO:0000313" key="3">
    <source>
        <dbReference type="Proteomes" id="UP001174136"/>
    </source>
</evidence>
<protein>
    <submittedName>
        <fullName evidence="2">Uncharacterized protein</fullName>
    </submittedName>
</protein>